<feature type="compositionally biased region" description="Acidic residues" evidence="1">
    <location>
        <begin position="38"/>
        <end position="49"/>
    </location>
</feature>
<evidence type="ECO:0000256" key="1">
    <source>
        <dbReference type="SAM" id="MobiDB-lite"/>
    </source>
</evidence>
<dbReference type="Proteomes" id="UP000836841">
    <property type="component" value="Chromosome 5"/>
</dbReference>
<feature type="region of interest" description="Disordered" evidence="1">
    <location>
        <begin position="25"/>
        <end position="63"/>
    </location>
</feature>
<evidence type="ECO:0000313" key="2">
    <source>
        <dbReference type="EMBL" id="CAH2065265.1"/>
    </source>
</evidence>
<organism evidence="2 3">
    <name type="scientific">Thlaspi arvense</name>
    <name type="common">Field penny-cress</name>
    <dbReference type="NCBI Taxonomy" id="13288"/>
    <lineage>
        <taxon>Eukaryota</taxon>
        <taxon>Viridiplantae</taxon>
        <taxon>Streptophyta</taxon>
        <taxon>Embryophyta</taxon>
        <taxon>Tracheophyta</taxon>
        <taxon>Spermatophyta</taxon>
        <taxon>Magnoliopsida</taxon>
        <taxon>eudicotyledons</taxon>
        <taxon>Gunneridae</taxon>
        <taxon>Pentapetalae</taxon>
        <taxon>rosids</taxon>
        <taxon>malvids</taxon>
        <taxon>Brassicales</taxon>
        <taxon>Brassicaceae</taxon>
        <taxon>Thlaspideae</taxon>
        <taxon>Thlaspi</taxon>
    </lineage>
</organism>
<sequence>MISTLIYSILMMMVHREKLKMETDYHPKTKSMVYDGNENSEEPGSDEGSEQSKVAEESDSSENEVYAFSIRFRI</sequence>
<accession>A0AAU9SJZ1</accession>
<reference evidence="2 3" key="1">
    <citation type="submission" date="2022-03" db="EMBL/GenBank/DDBJ databases">
        <authorList>
            <person name="Nunn A."/>
            <person name="Chopra R."/>
            <person name="Nunn A."/>
            <person name="Contreras Garrido A."/>
        </authorList>
    </citation>
    <scope>NUCLEOTIDE SEQUENCE [LARGE SCALE GENOMIC DNA]</scope>
</reference>
<keyword evidence="3" id="KW-1185">Reference proteome</keyword>
<name>A0AAU9SJZ1_THLAR</name>
<dbReference type="AlphaFoldDB" id="A0AAU9SJZ1"/>
<protein>
    <submittedName>
        <fullName evidence="2">Uncharacterized protein</fullName>
    </submittedName>
</protein>
<dbReference type="EMBL" id="OU466861">
    <property type="protein sequence ID" value="CAH2065265.1"/>
    <property type="molecule type" value="Genomic_DNA"/>
</dbReference>
<evidence type="ECO:0000313" key="3">
    <source>
        <dbReference type="Proteomes" id="UP000836841"/>
    </source>
</evidence>
<proteinExistence type="predicted"/>
<gene>
    <name evidence="2" type="ORF">TAV2_LOCUS15516</name>
</gene>